<sequence>MVVAWVLSTLGLGVVGLRDYLGDPLFGVSDLLYQSVQLFVLQLQVLPGRTPWTLDVARWSSAAVSFYAVLRAGSVLFASELERLRLRRLSGHVVVCGLGRKGHQLAQDFLSRGERVVIIEKDEENDSLLAARESGALVLPSAAADEAILRQARVAQASLLLAVTGDDGANIETALTARRLVRERAPGRTTPLRVLAHVGDLQLCSLLRASKVLTGPEPVEAQPFNIHEAAARVLLRDNPLDRERMEPGDPRFVHLCVVGFGQMGESVALQAARLTHLANGSRLRVTIVDRKAEERRQRFLGRCPGFTQVADLDVLEGDVEYAEVLSRLEEWGQDPHRLLNIVVCFDDDRRGLACGLTLVERLRGRRVPVRVRMSHEAGMSALVHGSGEGRWNGRISVFGMIDRLCNRESILGETLDLLARTAHTDYLRRKLAEGEVLGARPALREWPELDEFFRESNRQQADHIPVKLRAVGCRSEPTSSGTGGFAFTAEAVELLARMEHDRWCARYLLDGWHKGPRDDEARTHPCLVPWEDLEETYRDNDRAAIRQIPGLLALIGQRIVREREENGEAVRPRLAG</sequence>
<proteinExistence type="predicted"/>
<dbReference type="Gene3D" id="6.20.350.10">
    <property type="match status" value="2"/>
</dbReference>
<dbReference type="SUPFAM" id="SSF51735">
    <property type="entry name" value="NAD(P)-binding Rossmann-fold domains"/>
    <property type="match status" value="1"/>
</dbReference>
<dbReference type="Gene3D" id="3.40.50.720">
    <property type="entry name" value="NAD(P)-binding Rossmann-like Domain"/>
    <property type="match status" value="1"/>
</dbReference>
<evidence type="ECO:0000313" key="3">
    <source>
        <dbReference type="Proteomes" id="UP000028547"/>
    </source>
</evidence>
<comment type="caution">
    <text evidence="2">The sequence shown here is derived from an EMBL/GenBank/DDBJ whole genome shotgun (WGS) entry which is preliminary data.</text>
</comment>
<evidence type="ECO:0000259" key="1">
    <source>
        <dbReference type="PROSITE" id="PS51201"/>
    </source>
</evidence>
<feature type="domain" description="RCK N-terminal" evidence="1">
    <location>
        <begin position="90"/>
        <end position="220"/>
    </location>
</feature>
<dbReference type="InterPro" id="IPR003032">
    <property type="entry name" value="Ryanodine_rcpt"/>
</dbReference>
<dbReference type="Pfam" id="PF02026">
    <property type="entry name" value="RyR"/>
    <property type="match status" value="1"/>
</dbReference>
<dbReference type="EMBL" id="JPMI01000255">
    <property type="protein sequence ID" value="KFA89286.1"/>
    <property type="molecule type" value="Genomic_DNA"/>
</dbReference>
<dbReference type="AlphaFoldDB" id="A0A084SLF1"/>
<accession>A0A084SLF1</accession>
<dbReference type="InterPro" id="IPR036291">
    <property type="entry name" value="NAD(P)-bd_dom_sf"/>
</dbReference>
<dbReference type="GO" id="GO:0006813">
    <property type="term" value="P:potassium ion transport"/>
    <property type="evidence" value="ECO:0007669"/>
    <property type="project" value="InterPro"/>
</dbReference>
<reference evidence="2 3" key="1">
    <citation type="submission" date="2014-07" db="EMBL/GenBank/DDBJ databases">
        <title>Draft Genome Sequence of Gephyronic Acid Producer, Cystobacter violaceus Strain Cb vi76.</title>
        <authorList>
            <person name="Stevens D.C."/>
            <person name="Young J."/>
            <person name="Carmichael R."/>
            <person name="Tan J."/>
            <person name="Taylor R.E."/>
        </authorList>
    </citation>
    <scope>NUCLEOTIDE SEQUENCE [LARGE SCALE GENOMIC DNA]</scope>
    <source>
        <strain evidence="2 3">Cb vi76</strain>
    </source>
</reference>
<evidence type="ECO:0000313" key="2">
    <source>
        <dbReference type="EMBL" id="KFA89286.1"/>
    </source>
</evidence>
<dbReference type="PANTHER" id="PTHR43833">
    <property type="entry name" value="POTASSIUM CHANNEL PROTEIN 2-RELATED-RELATED"/>
    <property type="match status" value="1"/>
</dbReference>
<organism evidence="2 3">
    <name type="scientific">Archangium violaceum Cb vi76</name>
    <dbReference type="NCBI Taxonomy" id="1406225"/>
    <lineage>
        <taxon>Bacteria</taxon>
        <taxon>Pseudomonadati</taxon>
        <taxon>Myxococcota</taxon>
        <taxon>Myxococcia</taxon>
        <taxon>Myxococcales</taxon>
        <taxon>Cystobacterineae</taxon>
        <taxon>Archangiaceae</taxon>
        <taxon>Archangium</taxon>
    </lineage>
</organism>
<name>A0A084SLF1_9BACT</name>
<protein>
    <recommendedName>
        <fullName evidence="1">RCK N-terminal domain-containing protein</fullName>
    </recommendedName>
</protein>
<dbReference type="Pfam" id="PF02254">
    <property type="entry name" value="TrkA_N"/>
    <property type="match status" value="1"/>
</dbReference>
<dbReference type="InterPro" id="IPR050721">
    <property type="entry name" value="Trk_Ktr_HKT_K-transport"/>
</dbReference>
<dbReference type="InterPro" id="IPR003148">
    <property type="entry name" value="RCK_N"/>
</dbReference>
<dbReference type="PROSITE" id="PS51201">
    <property type="entry name" value="RCK_N"/>
    <property type="match status" value="1"/>
</dbReference>
<gene>
    <name evidence="2" type="ORF">Q664_36040</name>
</gene>
<dbReference type="Proteomes" id="UP000028547">
    <property type="component" value="Unassembled WGS sequence"/>
</dbReference>